<evidence type="ECO:0000256" key="1">
    <source>
        <dbReference type="ARBA" id="ARBA00004651"/>
    </source>
</evidence>
<dbReference type="GO" id="GO:0005886">
    <property type="term" value="C:plasma membrane"/>
    <property type="evidence" value="ECO:0007669"/>
    <property type="project" value="UniProtKB-SubCell"/>
</dbReference>
<accession>A0A399JDA0</accession>
<dbReference type="Proteomes" id="UP000265419">
    <property type="component" value="Unassembled WGS sequence"/>
</dbReference>
<proteinExistence type="inferred from homology"/>
<dbReference type="Gene3D" id="1.10.3470.10">
    <property type="entry name" value="ABC transporter involved in vitamin B12 uptake, BtuC"/>
    <property type="match status" value="1"/>
</dbReference>
<comment type="similarity">
    <text evidence="2">Belongs to the binding-protein-dependent transport system permease family. FecCD subfamily.</text>
</comment>
<keyword evidence="7 8" id="KW-0472">Membrane</keyword>
<dbReference type="InterPro" id="IPR037294">
    <property type="entry name" value="ABC_BtuC-like"/>
</dbReference>
<evidence type="ECO:0000256" key="3">
    <source>
        <dbReference type="ARBA" id="ARBA00022448"/>
    </source>
</evidence>
<feature type="transmembrane region" description="Helical" evidence="8">
    <location>
        <begin position="148"/>
        <end position="174"/>
    </location>
</feature>
<dbReference type="PANTHER" id="PTHR30472">
    <property type="entry name" value="FERRIC ENTEROBACTIN TRANSPORT SYSTEM PERMEASE PROTEIN"/>
    <property type="match status" value="1"/>
</dbReference>
<dbReference type="RefSeq" id="WP_119423292.1">
    <property type="nucleotide sequence ID" value="NZ_QQXK01000002.1"/>
</dbReference>
<feature type="transmembrane region" description="Helical" evidence="8">
    <location>
        <begin position="242"/>
        <end position="272"/>
    </location>
</feature>
<sequence>MPDLLSHAPSGTARAHLSPEARFRRWAIGLGVATVLAIALFLTWSLLGNLAFALTLRGTRIGAIILCAIAISVSTLAFQTVTANRILTPSIMGMDALYALLQTVMVFSLGATAWITTPEPVRFVVELALMVGFSLLLYRWMFTSKPGALHLMLLVGIVLATLFRGVTALLGKLLEPSEYTQLQDLSFASFNRVDPTLLAVAALIIAASIAVLWRLRHTLDVMALGRDTAVSLGVDHRRVTTMVLALSAVLVGTSTALVGPITFFGLLVVSLAYQLVPGAGHGRLVVISALLGTLVLVAGQFVVEQLSGNSTTLSVVVEFAGGIVFILLLLKGALK</sequence>
<keyword evidence="3" id="KW-0813">Transport</keyword>
<feature type="transmembrane region" description="Helical" evidence="8">
    <location>
        <begin position="96"/>
        <end position="116"/>
    </location>
</feature>
<dbReference type="GO" id="GO:0022857">
    <property type="term" value="F:transmembrane transporter activity"/>
    <property type="evidence" value="ECO:0007669"/>
    <property type="project" value="InterPro"/>
</dbReference>
<feature type="transmembrane region" description="Helical" evidence="8">
    <location>
        <begin position="284"/>
        <end position="303"/>
    </location>
</feature>
<evidence type="ECO:0000256" key="6">
    <source>
        <dbReference type="ARBA" id="ARBA00022989"/>
    </source>
</evidence>
<evidence type="ECO:0000313" key="9">
    <source>
        <dbReference type="EMBL" id="RII43533.1"/>
    </source>
</evidence>
<evidence type="ECO:0000256" key="2">
    <source>
        <dbReference type="ARBA" id="ARBA00007935"/>
    </source>
</evidence>
<reference evidence="9 10" key="1">
    <citation type="submission" date="2018-07" db="EMBL/GenBank/DDBJ databases">
        <title>Arthrobacter sp. nov., isolated from raw cow's milk with high bacterial count.</title>
        <authorList>
            <person name="Hahne J."/>
            <person name="Isele D."/>
            <person name="Lipski A."/>
        </authorList>
    </citation>
    <scope>NUCLEOTIDE SEQUENCE [LARGE SCALE GENOMIC DNA]</scope>
    <source>
        <strain evidence="9 10">JZ R-35</strain>
    </source>
</reference>
<comment type="caution">
    <text evidence="9">The sequence shown here is derived from an EMBL/GenBank/DDBJ whole genome shotgun (WGS) entry which is preliminary data.</text>
</comment>
<dbReference type="EMBL" id="QQXK01000002">
    <property type="protein sequence ID" value="RII43533.1"/>
    <property type="molecule type" value="Genomic_DNA"/>
</dbReference>
<feature type="transmembrane region" description="Helical" evidence="8">
    <location>
        <begin position="123"/>
        <end position="142"/>
    </location>
</feature>
<evidence type="ECO:0000256" key="4">
    <source>
        <dbReference type="ARBA" id="ARBA00022475"/>
    </source>
</evidence>
<evidence type="ECO:0000256" key="5">
    <source>
        <dbReference type="ARBA" id="ARBA00022692"/>
    </source>
</evidence>
<feature type="transmembrane region" description="Helical" evidence="8">
    <location>
        <begin position="26"/>
        <end position="54"/>
    </location>
</feature>
<organism evidence="9 10">
    <name type="scientific">Galactobacter valiniphilus</name>
    <dbReference type="NCBI Taxonomy" id="2676122"/>
    <lineage>
        <taxon>Bacteria</taxon>
        <taxon>Bacillati</taxon>
        <taxon>Actinomycetota</taxon>
        <taxon>Actinomycetes</taxon>
        <taxon>Micrococcales</taxon>
        <taxon>Micrococcaceae</taxon>
        <taxon>Galactobacter</taxon>
    </lineage>
</organism>
<gene>
    <name evidence="9" type="ORF">DWB68_01055</name>
</gene>
<dbReference type="Pfam" id="PF01032">
    <property type="entry name" value="FecCD"/>
    <property type="match status" value="1"/>
</dbReference>
<dbReference type="SUPFAM" id="SSF81345">
    <property type="entry name" value="ABC transporter involved in vitamin B12 uptake, BtuC"/>
    <property type="match status" value="1"/>
</dbReference>
<dbReference type="InterPro" id="IPR000522">
    <property type="entry name" value="ABC_transptr_permease_BtuC"/>
</dbReference>
<feature type="transmembrane region" description="Helical" evidence="8">
    <location>
        <begin position="195"/>
        <end position="215"/>
    </location>
</feature>
<feature type="transmembrane region" description="Helical" evidence="8">
    <location>
        <begin position="61"/>
        <end position="81"/>
    </location>
</feature>
<comment type="subcellular location">
    <subcellularLocation>
        <location evidence="1">Cell membrane</location>
        <topology evidence="1">Multi-pass membrane protein</topology>
    </subcellularLocation>
</comment>
<evidence type="ECO:0000313" key="10">
    <source>
        <dbReference type="Proteomes" id="UP000265419"/>
    </source>
</evidence>
<protein>
    <submittedName>
        <fullName evidence="9">Enterobactin ABC transporter permease</fullName>
    </submittedName>
</protein>
<dbReference type="PANTHER" id="PTHR30472:SF19">
    <property type="entry name" value="PETROBACTIN IMPORT SYSTEM PERMEASE PROTEIN YCLO"/>
    <property type="match status" value="1"/>
</dbReference>
<keyword evidence="4" id="KW-1003">Cell membrane</keyword>
<keyword evidence="6 8" id="KW-1133">Transmembrane helix</keyword>
<name>A0A399JDA0_9MICC</name>
<dbReference type="GO" id="GO:0033214">
    <property type="term" value="P:siderophore-iron import into cell"/>
    <property type="evidence" value="ECO:0007669"/>
    <property type="project" value="TreeGrafter"/>
</dbReference>
<dbReference type="AlphaFoldDB" id="A0A399JDA0"/>
<evidence type="ECO:0000256" key="8">
    <source>
        <dbReference type="SAM" id="Phobius"/>
    </source>
</evidence>
<keyword evidence="10" id="KW-1185">Reference proteome</keyword>
<feature type="transmembrane region" description="Helical" evidence="8">
    <location>
        <begin position="315"/>
        <end position="334"/>
    </location>
</feature>
<keyword evidence="5 8" id="KW-0812">Transmembrane</keyword>
<evidence type="ECO:0000256" key="7">
    <source>
        <dbReference type="ARBA" id="ARBA00023136"/>
    </source>
</evidence>